<feature type="transmembrane region" description="Helical" evidence="7">
    <location>
        <begin position="195"/>
        <end position="217"/>
    </location>
</feature>
<keyword evidence="5 7" id="KW-1133">Transmembrane helix</keyword>
<evidence type="ECO:0000256" key="1">
    <source>
        <dbReference type="ARBA" id="ARBA00004651"/>
    </source>
</evidence>
<gene>
    <name evidence="9" type="ORF">G6N73_16260</name>
</gene>
<dbReference type="CDD" id="cd06261">
    <property type="entry name" value="TM_PBP2"/>
    <property type="match status" value="1"/>
</dbReference>
<evidence type="ECO:0000256" key="2">
    <source>
        <dbReference type="ARBA" id="ARBA00022448"/>
    </source>
</evidence>
<reference evidence="9 10" key="1">
    <citation type="submission" date="2020-02" db="EMBL/GenBank/DDBJ databases">
        <title>Genome sequence of strain CCNWXJ40-4.</title>
        <authorList>
            <person name="Gao J."/>
            <person name="Sun J."/>
        </authorList>
    </citation>
    <scope>NUCLEOTIDE SEQUENCE [LARGE SCALE GENOMIC DNA]</scope>
    <source>
        <strain evidence="9 10">CCNWXJ 40-4</strain>
    </source>
</reference>
<evidence type="ECO:0000256" key="7">
    <source>
        <dbReference type="RuleBase" id="RU363032"/>
    </source>
</evidence>
<dbReference type="InterPro" id="IPR000515">
    <property type="entry name" value="MetI-like"/>
</dbReference>
<dbReference type="EMBL" id="JAAKZF010000021">
    <property type="protein sequence ID" value="NGO52713.1"/>
    <property type="molecule type" value="Genomic_DNA"/>
</dbReference>
<keyword evidence="3" id="KW-1003">Cell membrane</keyword>
<dbReference type="PROSITE" id="PS50928">
    <property type="entry name" value="ABC_TM1"/>
    <property type="match status" value="1"/>
</dbReference>
<keyword evidence="2 7" id="KW-0813">Transport</keyword>
<dbReference type="GO" id="GO:0055085">
    <property type="term" value="P:transmembrane transport"/>
    <property type="evidence" value="ECO:0007669"/>
    <property type="project" value="InterPro"/>
</dbReference>
<feature type="domain" description="ABC transmembrane type-1" evidence="8">
    <location>
        <begin position="108"/>
        <end position="323"/>
    </location>
</feature>
<accession>A0A6G4WEU0</accession>
<organism evidence="9 10">
    <name type="scientific">Allomesorhizobium camelthorni</name>
    <dbReference type="NCBI Taxonomy" id="475069"/>
    <lineage>
        <taxon>Bacteria</taxon>
        <taxon>Pseudomonadati</taxon>
        <taxon>Pseudomonadota</taxon>
        <taxon>Alphaproteobacteria</taxon>
        <taxon>Hyphomicrobiales</taxon>
        <taxon>Phyllobacteriaceae</taxon>
        <taxon>Allomesorhizobium</taxon>
    </lineage>
</organism>
<protein>
    <submittedName>
        <fullName evidence="9">ABC transporter permease</fullName>
    </submittedName>
</protein>
<feature type="transmembrane region" description="Helical" evidence="7">
    <location>
        <begin position="110"/>
        <end position="136"/>
    </location>
</feature>
<evidence type="ECO:0000256" key="5">
    <source>
        <dbReference type="ARBA" id="ARBA00022989"/>
    </source>
</evidence>
<evidence type="ECO:0000256" key="3">
    <source>
        <dbReference type="ARBA" id="ARBA00022475"/>
    </source>
</evidence>
<keyword evidence="6 7" id="KW-0472">Membrane</keyword>
<dbReference type="RefSeq" id="WP_165029372.1">
    <property type="nucleotide sequence ID" value="NZ_JAAKZF010000021.1"/>
</dbReference>
<evidence type="ECO:0000259" key="8">
    <source>
        <dbReference type="PROSITE" id="PS50928"/>
    </source>
</evidence>
<dbReference type="SUPFAM" id="SSF161098">
    <property type="entry name" value="MetI-like"/>
    <property type="match status" value="1"/>
</dbReference>
<evidence type="ECO:0000313" key="9">
    <source>
        <dbReference type="EMBL" id="NGO52713.1"/>
    </source>
</evidence>
<proteinExistence type="inferred from homology"/>
<name>A0A6G4WEU0_9HYPH</name>
<keyword evidence="10" id="KW-1185">Reference proteome</keyword>
<feature type="transmembrane region" description="Helical" evidence="7">
    <location>
        <begin position="259"/>
        <end position="280"/>
    </location>
</feature>
<evidence type="ECO:0000256" key="4">
    <source>
        <dbReference type="ARBA" id="ARBA00022692"/>
    </source>
</evidence>
<feature type="transmembrane region" description="Helical" evidence="7">
    <location>
        <begin position="300"/>
        <end position="326"/>
    </location>
</feature>
<comment type="caution">
    <text evidence="9">The sequence shown here is derived from an EMBL/GenBank/DDBJ whole genome shotgun (WGS) entry which is preliminary data.</text>
</comment>
<dbReference type="PANTHER" id="PTHR30465">
    <property type="entry name" value="INNER MEMBRANE ABC TRANSPORTER"/>
    <property type="match status" value="1"/>
</dbReference>
<feature type="transmembrane region" description="Helical" evidence="7">
    <location>
        <begin position="12"/>
        <end position="30"/>
    </location>
</feature>
<comment type="similarity">
    <text evidence="7">Belongs to the binding-protein-dependent transport system permease family.</text>
</comment>
<sequence>MRTYALYLVRRFAQFILVVFIGINIAYLITHLTPVDPVEQAISSVTMFGQSSPEMVEVMRKTLRELYGLEGSAWEQYVSFWRRMATGDFGPSLSAFPTPVSTLIWQALPWTLGLLVCSTLIAWVVGNFLGGLAGYYRKNSLLKALGILAMSLQPIPYYIVAFILLVVFGFLWPILPISGGAEMNIDRQGLAFAASIVKHSILPALSLVLVGLGAWFIGMRSLVSNIVTEDYVTYAELGGVDRRRILFSYVMRNALSPQVTGLALSLGAIFNGAIITEFVFGYPGIGTLLVRAVNSGDYSLVLGITSVSIIAVAAAILVIDIIYPLLDPRVARS</sequence>
<evidence type="ECO:0000256" key="6">
    <source>
        <dbReference type="ARBA" id="ARBA00023136"/>
    </source>
</evidence>
<comment type="subcellular location">
    <subcellularLocation>
        <location evidence="1 7">Cell membrane</location>
        <topology evidence="1 7">Multi-pass membrane protein</topology>
    </subcellularLocation>
</comment>
<dbReference type="PANTHER" id="PTHR30465:SF55">
    <property type="entry name" value="OLIGOPEPTIDE ABC TRANSPORTER, PERMEASE PROTEIN"/>
    <property type="match status" value="1"/>
</dbReference>
<dbReference type="Proteomes" id="UP001642900">
    <property type="component" value="Unassembled WGS sequence"/>
</dbReference>
<dbReference type="AlphaFoldDB" id="A0A6G4WEU0"/>
<dbReference type="InterPro" id="IPR035906">
    <property type="entry name" value="MetI-like_sf"/>
</dbReference>
<dbReference type="GO" id="GO:0005886">
    <property type="term" value="C:plasma membrane"/>
    <property type="evidence" value="ECO:0007669"/>
    <property type="project" value="UniProtKB-SubCell"/>
</dbReference>
<dbReference type="Pfam" id="PF00528">
    <property type="entry name" value="BPD_transp_1"/>
    <property type="match status" value="1"/>
</dbReference>
<keyword evidence="4 7" id="KW-0812">Transmembrane</keyword>
<dbReference type="Gene3D" id="1.10.3720.10">
    <property type="entry name" value="MetI-like"/>
    <property type="match status" value="1"/>
</dbReference>
<evidence type="ECO:0000313" key="10">
    <source>
        <dbReference type="Proteomes" id="UP001642900"/>
    </source>
</evidence>
<feature type="transmembrane region" description="Helical" evidence="7">
    <location>
        <begin position="157"/>
        <end position="175"/>
    </location>
</feature>